<dbReference type="Gene3D" id="3.30.300.30">
    <property type="match status" value="1"/>
</dbReference>
<dbReference type="InterPro" id="IPR020845">
    <property type="entry name" value="AMP-binding_CS"/>
</dbReference>
<sequence length="570" mass="63181">MPVKSRWQCAIPQCSFPTYVFTSPTHPLPKAPLYIDALSPTNHYLTTHSYRSTVVRIASGLISCGLFPGDRVLLYSGNNIYFPTVFTGIIAAGGIFTGANPTFTARELAYQLKDSEAEFLLVNVGSIDVGIEAAKMVGLDPEKVFVFDDGLYVDDEGGIVKWTTRERVKGVRHWSDIVMAGNDKFAWEELSTEEEVNRTAAINYSSGTTGVPKGVEITHRNFVANAQQNVHVRNQSQKPYVTPHWLCAIPMYHAYGQTYYATIAPVRKITTWILPKFDFHTFLSCVEQFKITNISGVPPIMVALAKHPEVAKYNLSSVVNLGCGAAPLSREISRAVEGRVSRGRGLKENINLKQGWGMTEATCSVMGFHPDDRDEDGSIGEVFPNCEGKIMDAETGTQELSVGEKGEIWVRGPNVMKGYYKNSKATRETITEDGWLKTGDIGYYNERKKWFIVDRKKELIKVKGNQVAPAELEGLLLENPGIADAAVIGIAYAEDERPRAYIVLKPGASLIPDDVKKWVSERASRHKWLTGGVVIVKDVPRNPSGKILKKVLRERAKTEVVDTADHRAKL</sequence>
<evidence type="ECO:0000256" key="2">
    <source>
        <dbReference type="ARBA" id="ARBA00006432"/>
    </source>
</evidence>
<dbReference type="PANTHER" id="PTHR24096:SF424">
    <property type="entry name" value="ACETYL-COA SYNTHETASE-LIKE PROTEIN-RELATED"/>
    <property type="match status" value="1"/>
</dbReference>
<comment type="similarity">
    <text evidence="2">Belongs to the ATP-dependent AMP-binding enzyme family.</text>
</comment>
<accession>A0A3N4KLP0</accession>
<evidence type="ECO:0000313" key="5">
    <source>
        <dbReference type="EMBL" id="RPB11486.1"/>
    </source>
</evidence>
<protein>
    <submittedName>
        <fullName evidence="5">Acetyl-CoA synthetase-like protein</fullName>
    </submittedName>
</protein>
<dbReference type="SUPFAM" id="SSF56801">
    <property type="entry name" value="Acetyl-CoA synthetase-like"/>
    <property type="match status" value="1"/>
</dbReference>
<dbReference type="GO" id="GO:0016405">
    <property type="term" value="F:CoA-ligase activity"/>
    <property type="evidence" value="ECO:0007669"/>
    <property type="project" value="TreeGrafter"/>
</dbReference>
<organism evidence="5 6">
    <name type="scientific">Morchella conica CCBAS932</name>
    <dbReference type="NCBI Taxonomy" id="1392247"/>
    <lineage>
        <taxon>Eukaryota</taxon>
        <taxon>Fungi</taxon>
        <taxon>Dikarya</taxon>
        <taxon>Ascomycota</taxon>
        <taxon>Pezizomycotina</taxon>
        <taxon>Pezizomycetes</taxon>
        <taxon>Pezizales</taxon>
        <taxon>Morchellaceae</taxon>
        <taxon>Morchella</taxon>
    </lineage>
</organism>
<dbReference type="InterPro" id="IPR000873">
    <property type="entry name" value="AMP-dep_synth/lig_dom"/>
</dbReference>
<evidence type="ECO:0000256" key="1">
    <source>
        <dbReference type="ARBA" id="ARBA00004924"/>
    </source>
</evidence>
<dbReference type="InterPro" id="IPR042099">
    <property type="entry name" value="ANL_N_sf"/>
</dbReference>
<gene>
    <name evidence="5" type="ORF">P167DRAFT_536647</name>
</gene>
<dbReference type="CDD" id="cd05911">
    <property type="entry name" value="Firefly_Luc_like"/>
    <property type="match status" value="1"/>
</dbReference>
<dbReference type="InterPro" id="IPR045851">
    <property type="entry name" value="AMP-bd_C_sf"/>
</dbReference>
<dbReference type="Pfam" id="PF00501">
    <property type="entry name" value="AMP-binding"/>
    <property type="match status" value="1"/>
</dbReference>
<dbReference type="AlphaFoldDB" id="A0A3N4KLP0"/>
<evidence type="ECO:0000259" key="3">
    <source>
        <dbReference type="Pfam" id="PF00501"/>
    </source>
</evidence>
<dbReference type="InterPro" id="IPR025110">
    <property type="entry name" value="AMP-bd_C"/>
</dbReference>
<feature type="domain" description="AMP-dependent synthetase/ligase" evidence="3">
    <location>
        <begin position="36"/>
        <end position="420"/>
    </location>
</feature>
<dbReference type="Proteomes" id="UP000277580">
    <property type="component" value="Unassembled WGS sequence"/>
</dbReference>
<keyword evidence="6" id="KW-1185">Reference proteome</keyword>
<dbReference type="PROSITE" id="PS00455">
    <property type="entry name" value="AMP_BINDING"/>
    <property type="match status" value="1"/>
</dbReference>
<dbReference type="OrthoDB" id="6509636at2759"/>
<dbReference type="STRING" id="1392247.A0A3N4KLP0"/>
<reference evidence="5 6" key="1">
    <citation type="journal article" date="2018" name="Nat. Ecol. Evol.">
        <title>Pezizomycetes genomes reveal the molecular basis of ectomycorrhizal truffle lifestyle.</title>
        <authorList>
            <person name="Murat C."/>
            <person name="Payen T."/>
            <person name="Noel B."/>
            <person name="Kuo A."/>
            <person name="Morin E."/>
            <person name="Chen J."/>
            <person name="Kohler A."/>
            <person name="Krizsan K."/>
            <person name="Balestrini R."/>
            <person name="Da Silva C."/>
            <person name="Montanini B."/>
            <person name="Hainaut M."/>
            <person name="Levati E."/>
            <person name="Barry K.W."/>
            <person name="Belfiori B."/>
            <person name="Cichocki N."/>
            <person name="Clum A."/>
            <person name="Dockter R.B."/>
            <person name="Fauchery L."/>
            <person name="Guy J."/>
            <person name="Iotti M."/>
            <person name="Le Tacon F."/>
            <person name="Lindquist E.A."/>
            <person name="Lipzen A."/>
            <person name="Malagnac F."/>
            <person name="Mello A."/>
            <person name="Molinier V."/>
            <person name="Miyauchi S."/>
            <person name="Poulain J."/>
            <person name="Riccioni C."/>
            <person name="Rubini A."/>
            <person name="Sitrit Y."/>
            <person name="Splivallo R."/>
            <person name="Traeger S."/>
            <person name="Wang M."/>
            <person name="Zifcakova L."/>
            <person name="Wipf D."/>
            <person name="Zambonelli A."/>
            <person name="Paolocci F."/>
            <person name="Nowrousian M."/>
            <person name="Ottonello S."/>
            <person name="Baldrian P."/>
            <person name="Spatafora J.W."/>
            <person name="Henrissat B."/>
            <person name="Nagy L.G."/>
            <person name="Aury J.M."/>
            <person name="Wincker P."/>
            <person name="Grigoriev I.V."/>
            <person name="Bonfante P."/>
            <person name="Martin F.M."/>
        </authorList>
    </citation>
    <scope>NUCLEOTIDE SEQUENCE [LARGE SCALE GENOMIC DNA]</scope>
    <source>
        <strain evidence="5 6">CCBAS932</strain>
    </source>
</reference>
<dbReference type="EMBL" id="ML119135">
    <property type="protein sequence ID" value="RPB11486.1"/>
    <property type="molecule type" value="Genomic_DNA"/>
</dbReference>
<evidence type="ECO:0000259" key="4">
    <source>
        <dbReference type="Pfam" id="PF13193"/>
    </source>
</evidence>
<comment type="pathway">
    <text evidence="1">Siderophore biosynthesis.</text>
</comment>
<dbReference type="PANTHER" id="PTHR24096">
    <property type="entry name" value="LONG-CHAIN-FATTY-ACID--COA LIGASE"/>
    <property type="match status" value="1"/>
</dbReference>
<dbReference type="FunFam" id="3.40.50.12780:FF:000003">
    <property type="entry name" value="Long-chain-fatty-acid--CoA ligase FadD"/>
    <property type="match status" value="1"/>
</dbReference>
<dbReference type="Gene3D" id="3.40.50.12780">
    <property type="entry name" value="N-terminal domain of ligase-like"/>
    <property type="match status" value="1"/>
</dbReference>
<dbReference type="Pfam" id="PF13193">
    <property type="entry name" value="AMP-binding_C"/>
    <property type="match status" value="1"/>
</dbReference>
<evidence type="ECO:0000313" key="6">
    <source>
        <dbReference type="Proteomes" id="UP000277580"/>
    </source>
</evidence>
<name>A0A3N4KLP0_9PEZI</name>
<feature type="domain" description="AMP-binding enzyme C-terminal" evidence="4">
    <location>
        <begin position="471"/>
        <end position="546"/>
    </location>
</feature>
<dbReference type="InParanoid" id="A0A3N4KLP0"/>
<proteinExistence type="inferred from homology"/>